<dbReference type="GeneID" id="117351127"/>
<proteinExistence type="inferred from homology"/>
<keyword evidence="8" id="KW-1133">Transmembrane helix</keyword>
<evidence type="ECO:0000256" key="7">
    <source>
        <dbReference type="PROSITE-ProRule" id="PRU01375"/>
    </source>
</evidence>
<dbReference type="RefSeq" id="XP_033781862.1">
    <property type="nucleotide sequence ID" value="XM_033925971.1"/>
</dbReference>
<keyword evidence="8" id="KW-0472">Membrane</keyword>
<dbReference type="PROSITE" id="PS52031">
    <property type="entry name" value="GG_LECTIN"/>
    <property type="match status" value="1"/>
</dbReference>
<accession>A0A6P8Q3X3</accession>
<feature type="domain" description="ILEI/PANDER" evidence="9">
    <location>
        <begin position="91"/>
        <end position="178"/>
    </location>
</feature>
<evidence type="ECO:0000259" key="9">
    <source>
        <dbReference type="Pfam" id="PF15711"/>
    </source>
</evidence>
<dbReference type="RefSeq" id="XP_033781861.1">
    <property type="nucleotide sequence ID" value="XM_033925970.1"/>
</dbReference>
<evidence type="ECO:0000256" key="8">
    <source>
        <dbReference type="SAM" id="Phobius"/>
    </source>
</evidence>
<keyword evidence="4" id="KW-0732">Signal</keyword>
<dbReference type="CDD" id="cd13940">
    <property type="entry name" value="ILEI_FAM3C"/>
    <property type="match status" value="1"/>
</dbReference>
<organism evidence="10 11">
    <name type="scientific">Geotrypetes seraphini</name>
    <name type="common">Gaboon caecilian</name>
    <name type="synonym">Caecilia seraphini</name>
    <dbReference type="NCBI Taxonomy" id="260995"/>
    <lineage>
        <taxon>Eukaryota</taxon>
        <taxon>Metazoa</taxon>
        <taxon>Chordata</taxon>
        <taxon>Craniata</taxon>
        <taxon>Vertebrata</taxon>
        <taxon>Euteleostomi</taxon>
        <taxon>Amphibia</taxon>
        <taxon>Gymnophiona</taxon>
        <taxon>Geotrypetes</taxon>
    </lineage>
</organism>
<evidence type="ECO:0000256" key="4">
    <source>
        <dbReference type="ARBA" id="ARBA00022729"/>
    </source>
</evidence>
<sequence length="216" mass="24283">MRTAGVIRFVLVLFTLVVTWLFSRTYLRDWPRSFRNLADLKPAKNKCGNIRSCAKHHFAFKIISGAANVIGPSMCLEDKMIMGNVQNNVGRGINIAFINGANSEVLKCGSFNLYAEDPTELIEFVKPVPAGTVVMIATYDEPASKLTDEARKYFTDMGSAFGKNISFRDNWVFLGVVGMNITSPYEKWIKNDAYANKYDGWPEVVEMEGCIPRKMK</sequence>
<dbReference type="OrthoDB" id="440755at2759"/>
<protein>
    <submittedName>
        <fullName evidence="11 12">Protein FAM3D isoform X1</fullName>
    </submittedName>
</protein>
<dbReference type="GO" id="GO:0005576">
    <property type="term" value="C:extracellular region"/>
    <property type="evidence" value="ECO:0007669"/>
    <property type="project" value="UniProtKB-SubCell"/>
</dbReference>
<keyword evidence="6" id="KW-1015">Disulfide bond</keyword>
<evidence type="ECO:0000256" key="2">
    <source>
        <dbReference type="ARBA" id="ARBA00010905"/>
    </source>
</evidence>
<dbReference type="GO" id="GO:0030246">
    <property type="term" value="F:carbohydrate binding"/>
    <property type="evidence" value="ECO:0007669"/>
    <property type="project" value="UniProtKB-UniRule"/>
</dbReference>
<comment type="subcellular location">
    <subcellularLocation>
        <location evidence="1">Secreted</location>
    </subcellularLocation>
</comment>
<dbReference type="InterPro" id="IPR039220">
    <property type="entry name" value="FAM3"/>
</dbReference>
<dbReference type="AlphaFoldDB" id="A0A6P8Q3X3"/>
<dbReference type="PANTHER" id="PTHR14592">
    <property type="entry name" value="UNCHARACTERIZED FAM3"/>
    <property type="match status" value="1"/>
</dbReference>
<dbReference type="InterPro" id="IPR039477">
    <property type="entry name" value="ILEI/PANDER_dom"/>
</dbReference>
<dbReference type="Proteomes" id="UP000515159">
    <property type="component" value="Chromosome 17"/>
</dbReference>
<dbReference type="Pfam" id="PF15711">
    <property type="entry name" value="ILEI"/>
    <property type="match status" value="1"/>
</dbReference>
<evidence type="ECO:0000313" key="10">
    <source>
        <dbReference type="Proteomes" id="UP000515159"/>
    </source>
</evidence>
<keyword evidence="5 7" id="KW-0430">Lectin</keyword>
<keyword evidence="10" id="KW-1185">Reference proteome</keyword>
<feature type="transmembrane region" description="Helical" evidence="8">
    <location>
        <begin position="6"/>
        <end position="27"/>
    </location>
</feature>
<keyword evidence="3" id="KW-0964">Secreted</keyword>
<comment type="similarity">
    <text evidence="2">Belongs to the FAM3 family.</text>
</comment>
<evidence type="ECO:0000256" key="3">
    <source>
        <dbReference type="ARBA" id="ARBA00022525"/>
    </source>
</evidence>
<evidence type="ECO:0000256" key="5">
    <source>
        <dbReference type="ARBA" id="ARBA00022734"/>
    </source>
</evidence>
<gene>
    <name evidence="11 12" type="primary">FAM3D</name>
</gene>
<keyword evidence="8" id="KW-0812">Transmembrane</keyword>
<reference evidence="11 12" key="1">
    <citation type="submission" date="2025-04" db="UniProtKB">
        <authorList>
            <consortium name="RefSeq"/>
        </authorList>
    </citation>
    <scope>IDENTIFICATION</scope>
</reference>
<name>A0A6P8Q3X3_GEOSA</name>
<dbReference type="KEGG" id="gsh:117351127"/>
<evidence type="ECO:0000256" key="6">
    <source>
        <dbReference type="ARBA" id="ARBA00023157"/>
    </source>
</evidence>
<dbReference type="InterPro" id="IPR039475">
    <property type="entry name" value="ILEI_FAM3C"/>
</dbReference>
<evidence type="ECO:0000313" key="12">
    <source>
        <dbReference type="RefSeq" id="XP_033781862.1"/>
    </source>
</evidence>
<evidence type="ECO:0000313" key="11">
    <source>
        <dbReference type="RefSeq" id="XP_033781861.1"/>
    </source>
</evidence>
<evidence type="ECO:0000256" key="1">
    <source>
        <dbReference type="ARBA" id="ARBA00004613"/>
    </source>
</evidence>
<dbReference type="CTD" id="131177"/>